<dbReference type="Proteomes" id="UP000315648">
    <property type="component" value="Unassembled WGS sequence"/>
</dbReference>
<reference evidence="1 2" key="1">
    <citation type="submission" date="2019-07" db="EMBL/GenBank/DDBJ databases">
        <title>Description of 53C-WASEF.</title>
        <authorList>
            <person name="Pitt A."/>
            <person name="Hahn M.W."/>
        </authorList>
    </citation>
    <scope>NUCLEOTIDE SEQUENCE [LARGE SCALE GENOMIC DNA]</scope>
    <source>
        <strain evidence="1 2">53C-WASEF</strain>
    </source>
</reference>
<evidence type="ECO:0000313" key="1">
    <source>
        <dbReference type="EMBL" id="TSJ77012.1"/>
    </source>
</evidence>
<dbReference type="EMBL" id="VMBG01000002">
    <property type="protein sequence ID" value="TSJ77012.1"/>
    <property type="molecule type" value="Genomic_DNA"/>
</dbReference>
<dbReference type="RefSeq" id="WP_144230833.1">
    <property type="nucleotide sequence ID" value="NZ_CBCRVV010000006.1"/>
</dbReference>
<dbReference type="Gene3D" id="3.90.550.10">
    <property type="entry name" value="Spore Coat Polysaccharide Biosynthesis Protein SpsA, Chain A"/>
    <property type="match status" value="1"/>
</dbReference>
<protein>
    <recommendedName>
        <fullName evidence="3">Glycosyltransferase family 2 protein</fullName>
    </recommendedName>
</protein>
<dbReference type="InterPro" id="IPR029044">
    <property type="entry name" value="Nucleotide-diphossugar_trans"/>
</dbReference>
<comment type="caution">
    <text evidence="1">The sequence shown here is derived from an EMBL/GenBank/DDBJ whole genome shotgun (WGS) entry which is preliminary data.</text>
</comment>
<dbReference type="SUPFAM" id="SSF53448">
    <property type="entry name" value="Nucleotide-diphospho-sugar transferases"/>
    <property type="match status" value="1"/>
</dbReference>
<dbReference type="AlphaFoldDB" id="A0A556QK73"/>
<accession>A0A556QK73</accession>
<name>A0A556QK73_9BACT</name>
<evidence type="ECO:0000313" key="2">
    <source>
        <dbReference type="Proteomes" id="UP000315648"/>
    </source>
</evidence>
<sequence length="262" mass="29871">MVVALLPARNAARHLDRYLACVETLGASIVALDDGSTDDTADRLHASPLVRTLLRNPVRTTYAGWDDATNRQRLLTAAESLRPTWILQLDADEEISGTDARLLLELVRSPAPRHTAYSFQVFRMLDGDGLTYDKANLWVYRLFRYAPGMRLPSTRLHLEPVPVCIPAHRRLRTHIRIRHFSSVTTADREARFAKYREADANNEFQASYQNLLSAPGNVRPWLDHPDDVQPVIEPQRHATLLRKTHLCPSCIGQRLRRFVTLH</sequence>
<dbReference type="OrthoDB" id="9806525at2"/>
<keyword evidence="2" id="KW-1185">Reference proteome</keyword>
<evidence type="ECO:0008006" key="3">
    <source>
        <dbReference type="Google" id="ProtNLM"/>
    </source>
</evidence>
<gene>
    <name evidence="1" type="ORF">FPL22_12950</name>
</gene>
<organism evidence="1 2">
    <name type="scientific">Rariglobus hedericola</name>
    <dbReference type="NCBI Taxonomy" id="2597822"/>
    <lineage>
        <taxon>Bacteria</taxon>
        <taxon>Pseudomonadati</taxon>
        <taxon>Verrucomicrobiota</taxon>
        <taxon>Opitutia</taxon>
        <taxon>Opitutales</taxon>
        <taxon>Opitutaceae</taxon>
        <taxon>Rariglobus</taxon>
    </lineage>
</organism>
<proteinExistence type="predicted"/>